<reference evidence="3 4" key="2">
    <citation type="journal article" date="2012" name="BMC Genomics">
        <title>The genome of Pelobacter carbinolicus reveals surprising metabolic capabilities and physiological features.</title>
        <authorList>
            <person name="Aklujkar M."/>
            <person name="Haveman S.A."/>
            <person name="Didonato R.Jr."/>
            <person name="Chertkov O."/>
            <person name="Han C.S."/>
            <person name="Land M.L."/>
            <person name="Brown P."/>
            <person name="Lovley D.R."/>
        </authorList>
    </citation>
    <scope>NUCLEOTIDE SEQUENCE [LARGE SCALE GENOMIC DNA]</scope>
    <source>
        <strain evidence="4">DSM 2380 / NBRC 103641 / GraBd1</strain>
    </source>
</reference>
<dbReference type="eggNOG" id="COG3468">
    <property type="taxonomic scope" value="Bacteria"/>
</dbReference>
<dbReference type="InterPro" id="IPR036709">
    <property type="entry name" value="Autotransporte_beta_dom_sf"/>
</dbReference>
<dbReference type="Gene3D" id="2.40.128.130">
    <property type="entry name" value="Autotransporter beta-domain"/>
    <property type="match status" value="1"/>
</dbReference>
<sequence>MLFFPEKMRMFLGVCGLLVGLLWGIVSPAAAADFVVNETLSPGEDFYGIDASLAVSPFINYDNYSLTVYGDGSGSFEDVSFNAYGIYSNSATEIQNFGNISITAMGGTATALAGAAAGNEVYGIFAAAAVTNNGAINVTATGGTATASSGADSNVEAYGIYSLGPVTNGGALTVIATGGTAIAGDDADTDTFGIYSRDNVINSGAITVTTTGGTATDDASIDADADGYGIRSYGTVTNDGSITVAAVGGTATADTYAETESEAFGISSRGAVTNQGDITVTSTGGVSTSAAADGAYASAYGFGIDTDNDITNSGTINVTATGGTANATSSEPYALAIGLNAAGDVTNTGDIITTATYGSGAGTAPFSDIFGEAHALAGGIVTDGGDVFNSGNITATATASDSLTSVAIGIVMDGSGSLTNTGIIRTNGASRAYEVAVMSGSVSLIDSYNLNLDADPSVGSLYVAGGATLVLNDAMLSVTSAGSAPQMNTEYRIFDTDDGGTVSGSFGGLTSALNPDVVVLYHDQSTTTSTDDTVSLGYSPGASPQLEAMDLLRHAVTLSSDLAGQRIALGFLKYQLTDRTPGPYADSLMVANDATGGYRLAPYNVFFTPYYANIDKDASPAGYDADLVGFVTGIEHRAGSTLSGMYLGYTHAGLDFTGNGYSGDGEDQEVLSLGVQSMGNRGHWTWRGQLGGFYGWHDYEGLTGINLELRENADYNSYGAHTSLLGGYLIPVGTQIFLPEAGIEYLWLHSDSFTTDADDSGWDVHSSAMDEHQVRALASLRWLTRMQIGEVEMAPSLMAGVRCLLTDSDLSVNQSVAGSGPVTVKTEQDDVAGTVSASVRFSKEQLSSELSYGGEFGDETTSHSAWLRFYFAF</sequence>
<evidence type="ECO:0000259" key="2">
    <source>
        <dbReference type="PROSITE" id="PS51208"/>
    </source>
</evidence>
<protein>
    <submittedName>
        <fullName evidence="3">Autotransporter domain outer membrane protein</fullName>
    </submittedName>
</protein>
<dbReference type="InterPro" id="IPR005546">
    <property type="entry name" value="Autotransporte_beta"/>
</dbReference>
<feature type="signal peptide" evidence="1">
    <location>
        <begin position="1"/>
        <end position="31"/>
    </location>
</feature>
<dbReference type="PROSITE" id="PS51208">
    <property type="entry name" value="AUTOTRANSPORTER"/>
    <property type="match status" value="1"/>
</dbReference>
<dbReference type="Proteomes" id="UP000002534">
    <property type="component" value="Chromosome"/>
</dbReference>
<name>Q3A5D2_SYNC1</name>
<evidence type="ECO:0000313" key="4">
    <source>
        <dbReference type="Proteomes" id="UP000002534"/>
    </source>
</evidence>
<keyword evidence="4" id="KW-1185">Reference proteome</keyword>
<dbReference type="STRING" id="338963.Pcar_1176"/>
<gene>
    <name evidence="3" type="ordered locus">Pcar_1176</name>
</gene>
<evidence type="ECO:0000313" key="3">
    <source>
        <dbReference type="EMBL" id="ABA88425.1"/>
    </source>
</evidence>
<dbReference type="HOGENOM" id="CLU_369097_0_0_7"/>
<organism evidence="3 4">
    <name type="scientific">Syntrophotalea carbinolica (strain DSM 2380 / NBRC 103641 / GraBd1)</name>
    <name type="common">Pelobacter carbinolicus</name>
    <dbReference type="NCBI Taxonomy" id="338963"/>
    <lineage>
        <taxon>Bacteria</taxon>
        <taxon>Pseudomonadati</taxon>
        <taxon>Thermodesulfobacteriota</taxon>
        <taxon>Desulfuromonadia</taxon>
        <taxon>Desulfuromonadales</taxon>
        <taxon>Syntrophotaleaceae</taxon>
        <taxon>Syntrophotalea</taxon>
    </lineage>
</organism>
<dbReference type="Pfam" id="PF03797">
    <property type="entry name" value="Autotransporter"/>
    <property type="match status" value="1"/>
</dbReference>
<feature type="chain" id="PRO_5004223603" evidence="1">
    <location>
        <begin position="32"/>
        <end position="873"/>
    </location>
</feature>
<accession>Q3A5D2</accession>
<dbReference type="AlphaFoldDB" id="Q3A5D2"/>
<proteinExistence type="predicted"/>
<keyword evidence="1" id="KW-0732">Signal</keyword>
<evidence type="ECO:0000256" key="1">
    <source>
        <dbReference type="SAM" id="SignalP"/>
    </source>
</evidence>
<feature type="domain" description="Autotransporter" evidence="2">
    <location>
        <begin position="598"/>
        <end position="873"/>
    </location>
</feature>
<dbReference type="KEGG" id="pca:Pcar_1176"/>
<dbReference type="OrthoDB" id="5431911at2"/>
<dbReference type="RefSeq" id="WP_011340899.1">
    <property type="nucleotide sequence ID" value="NC_007498.2"/>
</dbReference>
<dbReference type="EMBL" id="CP000142">
    <property type="protein sequence ID" value="ABA88425.1"/>
    <property type="molecule type" value="Genomic_DNA"/>
</dbReference>
<reference evidence="4" key="1">
    <citation type="submission" date="2005-10" db="EMBL/GenBank/DDBJ databases">
        <title>Complete sequence of Pelobacter carbinolicus DSM 2380.</title>
        <authorList>
            <person name="Copeland A."/>
            <person name="Lucas S."/>
            <person name="Lapidus A."/>
            <person name="Barry K."/>
            <person name="Detter J.C."/>
            <person name="Glavina T."/>
            <person name="Hammon N."/>
            <person name="Israni S."/>
            <person name="Pitluck S."/>
            <person name="Chertkov O."/>
            <person name="Schmutz J."/>
            <person name="Larimer F."/>
            <person name="Land M."/>
            <person name="Kyrpides N."/>
            <person name="Ivanova N."/>
            <person name="Richardson P."/>
        </authorList>
    </citation>
    <scope>NUCLEOTIDE SEQUENCE [LARGE SCALE GENOMIC DNA]</scope>
    <source>
        <strain evidence="4">DSM 2380 / NBRC 103641 / GraBd1</strain>
    </source>
</reference>
<dbReference type="SUPFAM" id="SSF103515">
    <property type="entry name" value="Autotransporter"/>
    <property type="match status" value="1"/>
</dbReference>
<dbReference type="SMART" id="SM00869">
    <property type="entry name" value="Autotransporter"/>
    <property type="match status" value="1"/>
</dbReference>